<dbReference type="PROSITE" id="PS50995">
    <property type="entry name" value="HTH_MARR_2"/>
    <property type="match status" value="1"/>
</dbReference>
<dbReference type="GO" id="GO:0003677">
    <property type="term" value="F:DNA binding"/>
    <property type="evidence" value="ECO:0007669"/>
    <property type="project" value="UniProtKB-KW"/>
</dbReference>
<comment type="caution">
    <text evidence="5">The sequence shown here is derived from an EMBL/GenBank/DDBJ whole genome shotgun (WGS) entry which is preliminary data.</text>
</comment>
<organism evidence="5 6">
    <name type="scientific">Vagococcus vulneris</name>
    <dbReference type="NCBI Taxonomy" id="1977869"/>
    <lineage>
        <taxon>Bacteria</taxon>
        <taxon>Bacillati</taxon>
        <taxon>Bacillota</taxon>
        <taxon>Bacilli</taxon>
        <taxon>Lactobacillales</taxon>
        <taxon>Enterococcaceae</taxon>
        <taxon>Vagococcus</taxon>
    </lineage>
</organism>
<feature type="domain" description="HTH marR-type" evidence="4">
    <location>
        <begin position="1"/>
        <end position="138"/>
    </location>
</feature>
<dbReference type="PANTHER" id="PTHR42756:SF1">
    <property type="entry name" value="TRANSCRIPTIONAL REPRESSOR OF EMRAB OPERON"/>
    <property type="match status" value="1"/>
</dbReference>
<proteinExistence type="predicted"/>
<dbReference type="OrthoDB" id="384891at2"/>
<keyword evidence="2" id="KW-0238">DNA-binding</keyword>
<protein>
    <recommendedName>
        <fullName evidence="4">HTH marR-type domain-containing protein</fullName>
    </recommendedName>
</protein>
<evidence type="ECO:0000259" key="4">
    <source>
        <dbReference type="PROSITE" id="PS50995"/>
    </source>
</evidence>
<evidence type="ECO:0000313" key="5">
    <source>
        <dbReference type="EMBL" id="RST95694.1"/>
    </source>
</evidence>
<keyword evidence="3" id="KW-0804">Transcription</keyword>
<dbReference type="EMBL" id="NGJS01000031">
    <property type="protein sequence ID" value="RST95694.1"/>
    <property type="molecule type" value="Genomic_DNA"/>
</dbReference>
<accession>A0A429ZPR7</accession>
<dbReference type="SUPFAM" id="SSF46785">
    <property type="entry name" value="Winged helix' DNA-binding domain"/>
    <property type="match status" value="1"/>
</dbReference>
<gene>
    <name evidence="5" type="ORF">CBF37_11365</name>
</gene>
<dbReference type="Gene3D" id="1.10.10.10">
    <property type="entry name" value="Winged helix-like DNA-binding domain superfamily/Winged helix DNA-binding domain"/>
    <property type="match status" value="1"/>
</dbReference>
<dbReference type="PRINTS" id="PR00598">
    <property type="entry name" value="HTHMARR"/>
</dbReference>
<dbReference type="GO" id="GO:0003700">
    <property type="term" value="F:DNA-binding transcription factor activity"/>
    <property type="evidence" value="ECO:0007669"/>
    <property type="project" value="InterPro"/>
</dbReference>
<evidence type="ECO:0000313" key="6">
    <source>
        <dbReference type="Proteomes" id="UP000287857"/>
    </source>
</evidence>
<dbReference type="InterPro" id="IPR036390">
    <property type="entry name" value="WH_DNA-bd_sf"/>
</dbReference>
<dbReference type="Pfam" id="PF12802">
    <property type="entry name" value="MarR_2"/>
    <property type="match status" value="1"/>
</dbReference>
<dbReference type="Proteomes" id="UP000287857">
    <property type="component" value="Unassembled WGS sequence"/>
</dbReference>
<keyword evidence="6" id="KW-1185">Reference proteome</keyword>
<dbReference type="SMART" id="SM00347">
    <property type="entry name" value="HTH_MARR"/>
    <property type="match status" value="1"/>
</dbReference>
<sequence>MRQKGIGIQIKNLSNDIFRYINKYLSYTNDSELSPMQTFFINYIGKNGVVFQGELEQEFNIRRSTATGILQHMEKADMIERSTSKDDGRLKEIILTNKGTKYASQTDLIFSEINQLLSVDISEEELKVFFNVIEKIHKNIDRGGCYVKNVVK</sequence>
<dbReference type="RefSeq" id="WP_125984852.1">
    <property type="nucleotide sequence ID" value="NZ_NGJS01000031.1"/>
</dbReference>
<keyword evidence="1" id="KW-0805">Transcription regulation</keyword>
<name>A0A429ZPR7_9ENTE</name>
<dbReference type="InterPro" id="IPR036388">
    <property type="entry name" value="WH-like_DNA-bd_sf"/>
</dbReference>
<dbReference type="AlphaFoldDB" id="A0A429ZPR7"/>
<dbReference type="PANTHER" id="PTHR42756">
    <property type="entry name" value="TRANSCRIPTIONAL REGULATOR, MARR"/>
    <property type="match status" value="1"/>
</dbReference>
<evidence type="ECO:0000256" key="2">
    <source>
        <dbReference type="ARBA" id="ARBA00023125"/>
    </source>
</evidence>
<reference evidence="5 6" key="1">
    <citation type="submission" date="2017-05" db="EMBL/GenBank/DDBJ databases">
        <title>Vagococcus spp. assemblies.</title>
        <authorList>
            <person name="Gulvik C.A."/>
        </authorList>
    </citation>
    <scope>NUCLEOTIDE SEQUENCE [LARGE SCALE GENOMIC DNA]</scope>
    <source>
        <strain evidence="5 6">SS1995</strain>
    </source>
</reference>
<evidence type="ECO:0000256" key="3">
    <source>
        <dbReference type="ARBA" id="ARBA00023163"/>
    </source>
</evidence>
<dbReference type="InterPro" id="IPR000835">
    <property type="entry name" value="HTH_MarR-typ"/>
</dbReference>
<evidence type="ECO:0000256" key="1">
    <source>
        <dbReference type="ARBA" id="ARBA00023015"/>
    </source>
</evidence>